<dbReference type="AlphaFoldDB" id="A0A6J6AKG1"/>
<gene>
    <name evidence="2" type="ORF">UFOPK4182_00289</name>
</gene>
<proteinExistence type="predicted"/>
<accession>A0A6J6AKG1</accession>
<dbReference type="EMBL" id="CAEUNI010000018">
    <property type="protein sequence ID" value="CAB4370868.1"/>
    <property type="molecule type" value="Genomic_DNA"/>
</dbReference>
<organism evidence="2">
    <name type="scientific">freshwater metagenome</name>
    <dbReference type="NCBI Taxonomy" id="449393"/>
    <lineage>
        <taxon>unclassified sequences</taxon>
        <taxon>metagenomes</taxon>
        <taxon>ecological metagenomes</taxon>
    </lineage>
</organism>
<evidence type="ECO:0000259" key="1">
    <source>
        <dbReference type="Pfam" id="PF25583"/>
    </source>
</evidence>
<sequence>MRILASNIETGEEFDSIQIAYSSEEEMISLILWHLDDVVVLGPESLKRSVIEALSQLVEIHG</sequence>
<name>A0A6J6AKG1_9ZZZZ</name>
<evidence type="ECO:0000313" key="2">
    <source>
        <dbReference type="EMBL" id="CAB4370868.1"/>
    </source>
</evidence>
<protein>
    <submittedName>
        <fullName evidence="2">Unannotated protein</fullName>
    </submittedName>
</protein>
<dbReference type="Pfam" id="PF25583">
    <property type="entry name" value="WCX"/>
    <property type="match status" value="1"/>
</dbReference>
<dbReference type="InterPro" id="IPR057727">
    <property type="entry name" value="WCX_dom"/>
</dbReference>
<feature type="domain" description="WCX" evidence="1">
    <location>
        <begin position="17"/>
        <end position="57"/>
    </location>
</feature>
<reference evidence="2" key="1">
    <citation type="submission" date="2020-05" db="EMBL/GenBank/DDBJ databases">
        <authorList>
            <person name="Chiriac C."/>
            <person name="Salcher M."/>
            <person name="Ghai R."/>
            <person name="Kavagutti S V."/>
        </authorList>
    </citation>
    <scope>NUCLEOTIDE SEQUENCE</scope>
</reference>